<dbReference type="InterPro" id="IPR058087">
    <property type="entry name" value="XAC2610_dom"/>
</dbReference>
<reference evidence="2" key="1">
    <citation type="submission" date="2019-09" db="EMBL/GenBank/DDBJ databases">
        <title>Distinct polysaccharide growth profiles of human intestinal Prevotella copri isolates.</title>
        <authorList>
            <person name="Fehlner-Peach H."/>
            <person name="Magnabosco C."/>
            <person name="Raghavan V."/>
            <person name="Scher J.U."/>
            <person name="Tett A."/>
            <person name="Cox L.M."/>
            <person name="Gottsegen C."/>
            <person name="Watters A."/>
            <person name="Wiltshire- Gordon J.D."/>
            <person name="Segata N."/>
            <person name="Bonneau R."/>
            <person name="Littman D.R."/>
        </authorList>
    </citation>
    <scope>NUCLEOTIDE SEQUENCE [LARGE SCALE GENOMIC DNA]</scope>
    <source>
        <strain evidence="2">iA624</strain>
    </source>
</reference>
<organism evidence="1 2">
    <name type="scientific">Segatella copri</name>
    <dbReference type="NCBI Taxonomy" id="165179"/>
    <lineage>
        <taxon>Bacteria</taxon>
        <taxon>Pseudomonadati</taxon>
        <taxon>Bacteroidota</taxon>
        <taxon>Bacteroidia</taxon>
        <taxon>Bacteroidales</taxon>
        <taxon>Prevotellaceae</taxon>
        <taxon>Segatella</taxon>
    </lineage>
</organism>
<comment type="caution">
    <text evidence="1">The sequence shown here is derived from an EMBL/GenBank/DDBJ whole genome shotgun (WGS) entry which is preliminary data.</text>
</comment>
<dbReference type="PROSITE" id="PS51257">
    <property type="entry name" value="PROKAR_LIPOPROTEIN"/>
    <property type="match status" value="1"/>
</dbReference>
<name>A0AA90VEC3_9BACT</name>
<protein>
    <recommendedName>
        <fullName evidence="3">Lipoprotein</fullName>
    </recommendedName>
</protein>
<evidence type="ECO:0000313" key="1">
    <source>
        <dbReference type="EMBL" id="MQO08727.1"/>
    </source>
</evidence>
<dbReference type="NCBIfam" id="NF047539">
    <property type="entry name" value="XAC2610_fam"/>
    <property type="match status" value="1"/>
</dbReference>
<dbReference type="RefSeq" id="WP_153096336.1">
    <property type="nucleotide sequence ID" value="NZ_VZBP01000046.1"/>
</dbReference>
<dbReference type="EMBL" id="VZBP01000046">
    <property type="protein sequence ID" value="MQO08727.1"/>
    <property type="molecule type" value="Genomic_DNA"/>
</dbReference>
<evidence type="ECO:0008006" key="3">
    <source>
        <dbReference type="Google" id="ProtNLM"/>
    </source>
</evidence>
<dbReference type="AlphaFoldDB" id="A0AA90VEC3"/>
<evidence type="ECO:0000313" key="2">
    <source>
        <dbReference type="Proteomes" id="UP000405805"/>
    </source>
</evidence>
<gene>
    <name evidence="1" type="ORF">F7D57_03095</name>
</gene>
<accession>A0AA90VEC3</accession>
<sequence length="206" mass="23371">MKRIIDSTLVILSLMLIFGCKESKVGQGNPTKDSMSIDTDSVISGKVFTKQDVASEDTLNAVIRTQSPKSKDFDFEVFIMRGEKTVQIIPFSYPKDDTFDPNGGRKDSCLMADVTFDGNKDLLVYLGQFGNQGVEYWDAYVWNEVKQKFLFVPSFHDIPNPTLNEKEKIIESFSRGSAVDYEFGKWKFEKGVFVQKRTSVTPSERV</sequence>
<dbReference type="Proteomes" id="UP000405805">
    <property type="component" value="Unassembled WGS sequence"/>
</dbReference>
<proteinExistence type="predicted"/>